<dbReference type="Pfam" id="PF02518">
    <property type="entry name" value="HATPase_c"/>
    <property type="match status" value="1"/>
</dbReference>
<keyword evidence="7" id="KW-0547">Nucleotide-binding</keyword>
<sequence length="444" mass="49131">MTLINRPASVKGTLLAVLLPAGIALMAVAWLIHGLLLDRMSRDFVESRLQDEVAFLEHQIREAGGRVEALHTGDYFEDVFHHAFAIHTPEKTIISPESWTPLLTPLIQSGQDGTLQVRDDSAPDAPEEILAYRNSFIVDDTPVIAIVAEDLGALKGSQAELHAWTAIVSALLILLLVGVIWMGITLSMRPMVSLKLALKRLQEGEISRIDVQSPEEFKPLVQQLNHLLDSLDQRLERSRDALANLSHSVKTPIAAVRQVLEDESRSLDSDMRRQMATRLDDIDKQLEAEMRRSRFAGPQVGKSAYPMKQARDLLWMLGRLYPDKSFELSTELTEESRWPVEEQDLNEILGNLLDNAGKWSKNFVELQLNQTSHSARIVVTDDGPGVGESELGNLGQRGLRLDEQTPGHGLGLAIVGDIIERYAGQLTFSAASSGGLQVTIDIPN</sequence>
<evidence type="ECO:0000256" key="11">
    <source>
        <dbReference type="ARBA" id="ARBA00023012"/>
    </source>
</evidence>
<evidence type="ECO:0000256" key="4">
    <source>
        <dbReference type="ARBA" id="ARBA00022553"/>
    </source>
</evidence>
<keyword evidence="8 17" id="KW-0418">Kinase</keyword>
<evidence type="ECO:0000256" key="13">
    <source>
        <dbReference type="SAM" id="Coils"/>
    </source>
</evidence>
<dbReference type="GO" id="GO:0016301">
    <property type="term" value="F:kinase activity"/>
    <property type="evidence" value="ECO:0007669"/>
    <property type="project" value="UniProtKB-KW"/>
</dbReference>
<evidence type="ECO:0000256" key="12">
    <source>
        <dbReference type="ARBA" id="ARBA00023136"/>
    </source>
</evidence>
<dbReference type="InterPro" id="IPR003594">
    <property type="entry name" value="HATPase_dom"/>
</dbReference>
<feature type="domain" description="HAMP" evidence="16">
    <location>
        <begin position="185"/>
        <end position="236"/>
    </location>
</feature>
<evidence type="ECO:0000256" key="6">
    <source>
        <dbReference type="ARBA" id="ARBA00022692"/>
    </source>
</evidence>
<feature type="transmembrane region" description="Helical" evidence="14">
    <location>
        <begin position="12"/>
        <end position="32"/>
    </location>
</feature>
<keyword evidence="4" id="KW-0597">Phosphoprotein</keyword>
<gene>
    <name evidence="17" type="ORF">QVZ43_10580</name>
</gene>
<dbReference type="PANTHER" id="PTHR45436:SF5">
    <property type="entry name" value="SENSOR HISTIDINE KINASE TRCS"/>
    <property type="match status" value="1"/>
</dbReference>
<dbReference type="SMART" id="SM00387">
    <property type="entry name" value="HATPase_c"/>
    <property type="match status" value="1"/>
</dbReference>
<dbReference type="Gene3D" id="3.30.565.10">
    <property type="entry name" value="Histidine kinase-like ATPase, C-terminal domain"/>
    <property type="match status" value="1"/>
</dbReference>
<comment type="caution">
    <text evidence="17">The sequence shown here is derived from an EMBL/GenBank/DDBJ whole genome shotgun (WGS) entry which is preliminary data.</text>
</comment>
<dbReference type="InterPro" id="IPR005467">
    <property type="entry name" value="His_kinase_dom"/>
</dbReference>
<evidence type="ECO:0000256" key="8">
    <source>
        <dbReference type="ARBA" id="ARBA00022777"/>
    </source>
</evidence>
<dbReference type="EC" id="2.7.13.3" evidence="3"/>
<keyword evidence="9" id="KW-0067">ATP-binding</keyword>
<dbReference type="InterPro" id="IPR050428">
    <property type="entry name" value="TCS_sensor_his_kinase"/>
</dbReference>
<dbReference type="CDD" id="cd06225">
    <property type="entry name" value="HAMP"/>
    <property type="match status" value="1"/>
</dbReference>
<dbReference type="InterPro" id="IPR003660">
    <property type="entry name" value="HAMP_dom"/>
</dbReference>
<protein>
    <recommendedName>
        <fullName evidence="3">histidine kinase</fullName>
        <ecNumber evidence="3">2.7.13.3</ecNumber>
    </recommendedName>
</protein>
<organism evidence="17 18">
    <name type="scientific">Marinobacter suaedae</name>
    <dbReference type="NCBI Taxonomy" id="3057675"/>
    <lineage>
        <taxon>Bacteria</taxon>
        <taxon>Pseudomonadati</taxon>
        <taxon>Pseudomonadota</taxon>
        <taxon>Gammaproteobacteria</taxon>
        <taxon>Pseudomonadales</taxon>
        <taxon>Marinobacteraceae</taxon>
        <taxon>Marinobacter</taxon>
    </lineage>
</organism>
<evidence type="ECO:0000313" key="17">
    <source>
        <dbReference type="EMBL" id="MDO3722167.1"/>
    </source>
</evidence>
<dbReference type="SUPFAM" id="SSF55874">
    <property type="entry name" value="ATPase domain of HSP90 chaperone/DNA topoisomerase II/histidine kinase"/>
    <property type="match status" value="1"/>
</dbReference>
<accession>A0ABT8W1Q2</accession>
<reference evidence="17" key="1">
    <citation type="submission" date="2023-07" db="EMBL/GenBank/DDBJ databases">
        <title>Marinobacter sp. chi1 genome sequencing and assembly.</title>
        <authorList>
            <person name="Park S."/>
        </authorList>
    </citation>
    <scope>NUCLEOTIDE SEQUENCE</scope>
    <source>
        <strain evidence="17">Chi1</strain>
    </source>
</reference>
<keyword evidence="11" id="KW-0902">Two-component regulatory system</keyword>
<dbReference type="PRINTS" id="PR00344">
    <property type="entry name" value="BCTRLSENSOR"/>
</dbReference>
<evidence type="ECO:0000256" key="2">
    <source>
        <dbReference type="ARBA" id="ARBA00004370"/>
    </source>
</evidence>
<keyword evidence="10 14" id="KW-1133">Transmembrane helix</keyword>
<feature type="domain" description="Histidine kinase" evidence="15">
    <location>
        <begin position="244"/>
        <end position="444"/>
    </location>
</feature>
<dbReference type="Gene3D" id="1.10.287.130">
    <property type="match status" value="1"/>
</dbReference>
<dbReference type="Proteomes" id="UP001168640">
    <property type="component" value="Unassembled WGS sequence"/>
</dbReference>
<dbReference type="EMBL" id="JAUMIS010000002">
    <property type="protein sequence ID" value="MDO3722167.1"/>
    <property type="molecule type" value="Genomic_DNA"/>
</dbReference>
<evidence type="ECO:0000256" key="7">
    <source>
        <dbReference type="ARBA" id="ARBA00022741"/>
    </source>
</evidence>
<evidence type="ECO:0000256" key="10">
    <source>
        <dbReference type="ARBA" id="ARBA00022989"/>
    </source>
</evidence>
<evidence type="ECO:0000313" key="18">
    <source>
        <dbReference type="Proteomes" id="UP001168640"/>
    </source>
</evidence>
<evidence type="ECO:0000259" key="15">
    <source>
        <dbReference type="PROSITE" id="PS50109"/>
    </source>
</evidence>
<evidence type="ECO:0000256" key="5">
    <source>
        <dbReference type="ARBA" id="ARBA00022679"/>
    </source>
</evidence>
<dbReference type="InterPro" id="IPR036097">
    <property type="entry name" value="HisK_dim/P_sf"/>
</dbReference>
<dbReference type="SUPFAM" id="SSF47384">
    <property type="entry name" value="Homodimeric domain of signal transducing histidine kinase"/>
    <property type="match status" value="1"/>
</dbReference>
<evidence type="ECO:0000256" key="1">
    <source>
        <dbReference type="ARBA" id="ARBA00000085"/>
    </source>
</evidence>
<dbReference type="InterPro" id="IPR036890">
    <property type="entry name" value="HATPase_C_sf"/>
</dbReference>
<evidence type="ECO:0000256" key="9">
    <source>
        <dbReference type="ARBA" id="ARBA00022840"/>
    </source>
</evidence>
<name>A0ABT8W1Q2_9GAMM</name>
<keyword evidence="12 14" id="KW-0472">Membrane</keyword>
<proteinExistence type="predicted"/>
<dbReference type="InterPro" id="IPR058619">
    <property type="entry name" value="PhoQ/CarS-like_HATPase"/>
</dbReference>
<evidence type="ECO:0000256" key="3">
    <source>
        <dbReference type="ARBA" id="ARBA00012438"/>
    </source>
</evidence>
<evidence type="ECO:0000259" key="16">
    <source>
        <dbReference type="PROSITE" id="PS50885"/>
    </source>
</evidence>
<dbReference type="RefSeq" id="WP_223793585.1">
    <property type="nucleotide sequence ID" value="NZ_JAUMIS010000002.1"/>
</dbReference>
<keyword evidence="18" id="KW-1185">Reference proteome</keyword>
<comment type="catalytic activity">
    <reaction evidence="1">
        <text>ATP + protein L-histidine = ADP + protein N-phospho-L-histidine.</text>
        <dbReference type="EC" id="2.7.13.3"/>
    </reaction>
</comment>
<comment type="subcellular location">
    <subcellularLocation>
        <location evidence="2">Membrane</location>
    </subcellularLocation>
</comment>
<evidence type="ECO:0000256" key="14">
    <source>
        <dbReference type="SAM" id="Phobius"/>
    </source>
</evidence>
<keyword evidence="13" id="KW-0175">Coiled coil</keyword>
<keyword evidence="6 14" id="KW-0812">Transmembrane</keyword>
<dbReference type="CDD" id="cd16954">
    <property type="entry name" value="HATPase_PhoQ-like"/>
    <property type="match status" value="1"/>
</dbReference>
<dbReference type="InterPro" id="IPR004358">
    <property type="entry name" value="Sig_transdc_His_kin-like_C"/>
</dbReference>
<feature type="transmembrane region" description="Helical" evidence="14">
    <location>
        <begin position="161"/>
        <end position="186"/>
    </location>
</feature>
<keyword evidence="5" id="KW-0808">Transferase</keyword>
<feature type="coiled-coil region" evidence="13">
    <location>
        <begin position="221"/>
        <end position="248"/>
    </location>
</feature>
<dbReference type="PROSITE" id="PS50885">
    <property type="entry name" value="HAMP"/>
    <property type="match status" value="1"/>
</dbReference>
<dbReference type="PROSITE" id="PS50109">
    <property type="entry name" value="HIS_KIN"/>
    <property type="match status" value="1"/>
</dbReference>
<dbReference type="PANTHER" id="PTHR45436">
    <property type="entry name" value="SENSOR HISTIDINE KINASE YKOH"/>
    <property type="match status" value="1"/>
</dbReference>